<dbReference type="CDD" id="cd05794">
    <property type="entry name" value="S1_EF-P_repeat_2"/>
    <property type="match status" value="1"/>
</dbReference>
<evidence type="ECO:0000259" key="11">
    <source>
        <dbReference type="SMART" id="SM01185"/>
    </source>
</evidence>
<dbReference type="InterPro" id="IPR012340">
    <property type="entry name" value="NA-bd_OB-fold"/>
</dbReference>
<dbReference type="SMART" id="SM01185">
    <property type="entry name" value="EFP"/>
    <property type="match status" value="1"/>
</dbReference>
<keyword evidence="4 7" id="KW-0963">Cytoplasm</keyword>
<dbReference type="Pfam" id="PF08207">
    <property type="entry name" value="EFP_N"/>
    <property type="match status" value="1"/>
</dbReference>
<comment type="subcellular location">
    <subcellularLocation>
        <location evidence="1 7">Cytoplasm</location>
    </subcellularLocation>
</comment>
<evidence type="ECO:0000259" key="10">
    <source>
        <dbReference type="SMART" id="SM00841"/>
    </source>
</evidence>
<dbReference type="SMART" id="SM00841">
    <property type="entry name" value="Elong-fact-P_C"/>
    <property type="match status" value="1"/>
</dbReference>
<dbReference type="FunFam" id="2.40.50.140:FF:000004">
    <property type="entry name" value="Elongation factor P"/>
    <property type="match status" value="1"/>
</dbReference>
<dbReference type="Pfam" id="PF01132">
    <property type="entry name" value="EFP"/>
    <property type="match status" value="1"/>
</dbReference>
<evidence type="ECO:0000256" key="1">
    <source>
        <dbReference type="ARBA" id="ARBA00004496"/>
    </source>
</evidence>
<dbReference type="Gene3D" id="2.30.30.30">
    <property type="match status" value="1"/>
</dbReference>
<evidence type="ECO:0000256" key="7">
    <source>
        <dbReference type="HAMAP-Rule" id="MF_00141"/>
    </source>
</evidence>
<dbReference type="InterPro" id="IPR013185">
    <property type="entry name" value="Transl_elong_KOW-like"/>
</dbReference>
<protein>
    <recommendedName>
        <fullName evidence="7 8">Elongation factor P</fullName>
        <shortName evidence="7">EF-P</shortName>
    </recommendedName>
</protein>
<evidence type="ECO:0000256" key="4">
    <source>
        <dbReference type="ARBA" id="ARBA00022490"/>
    </source>
</evidence>
<dbReference type="InterPro" id="IPR011768">
    <property type="entry name" value="Transl_elongation_fac_P"/>
</dbReference>
<reference evidence="12 13" key="1">
    <citation type="journal article" date="2016" name="Nat. Commun.">
        <title>Thousands of microbial genomes shed light on interconnected biogeochemical processes in an aquifer system.</title>
        <authorList>
            <person name="Anantharaman K."/>
            <person name="Brown C.T."/>
            <person name="Hug L.A."/>
            <person name="Sharon I."/>
            <person name="Castelle C.J."/>
            <person name="Probst A.J."/>
            <person name="Thomas B.C."/>
            <person name="Singh A."/>
            <person name="Wilkins M.J."/>
            <person name="Karaoz U."/>
            <person name="Brodie E.L."/>
            <person name="Williams K.H."/>
            <person name="Hubbard S.S."/>
            <person name="Banfield J.F."/>
        </authorList>
    </citation>
    <scope>NUCLEOTIDE SEQUENCE [LARGE SCALE GENOMIC DNA]</scope>
</reference>
<dbReference type="GO" id="GO:0003746">
    <property type="term" value="F:translation elongation factor activity"/>
    <property type="evidence" value="ECO:0007669"/>
    <property type="project" value="UniProtKB-UniRule"/>
</dbReference>
<dbReference type="EMBL" id="MGFS01000016">
    <property type="protein sequence ID" value="OGM11497.1"/>
    <property type="molecule type" value="Genomic_DNA"/>
</dbReference>
<evidence type="ECO:0000256" key="8">
    <source>
        <dbReference type="NCBIfam" id="TIGR00038"/>
    </source>
</evidence>
<feature type="domain" description="Elongation factor P C-terminal" evidence="10">
    <location>
        <begin position="129"/>
        <end position="184"/>
    </location>
</feature>
<dbReference type="GO" id="GO:0043043">
    <property type="term" value="P:peptide biosynthetic process"/>
    <property type="evidence" value="ECO:0007669"/>
    <property type="project" value="InterPro"/>
</dbReference>
<dbReference type="InterPro" id="IPR015365">
    <property type="entry name" value="Elong-fact-P_C"/>
</dbReference>
<dbReference type="UniPathway" id="UPA00345"/>
<dbReference type="PANTHER" id="PTHR30053">
    <property type="entry name" value="ELONGATION FACTOR P"/>
    <property type="match status" value="1"/>
</dbReference>
<dbReference type="NCBIfam" id="TIGR00038">
    <property type="entry name" value="efp"/>
    <property type="match status" value="1"/>
</dbReference>
<evidence type="ECO:0000256" key="2">
    <source>
        <dbReference type="ARBA" id="ARBA00004815"/>
    </source>
</evidence>
<dbReference type="Gene3D" id="2.40.50.140">
    <property type="entry name" value="Nucleic acid-binding proteins"/>
    <property type="match status" value="2"/>
</dbReference>
<comment type="caution">
    <text evidence="12">The sequence shown here is derived from an EMBL/GenBank/DDBJ whole genome shotgun (WGS) entry which is preliminary data.</text>
</comment>
<dbReference type="CDD" id="cd04470">
    <property type="entry name" value="S1_EF-P_repeat_1"/>
    <property type="match status" value="1"/>
</dbReference>
<comment type="function">
    <text evidence="7">Involved in peptide bond synthesis. Stimulates efficient translation and peptide-bond synthesis on native or reconstituted 70S ribosomes in vitro. Probably functions indirectly by altering the affinity of the ribosome for aminoacyl-tRNA, thus increasing their reactivity as acceptors for peptidyl transferase.</text>
</comment>
<evidence type="ECO:0000256" key="9">
    <source>
        <dbReference type="RuleBase" id="RU004389"/>
    </source>
</evidence>
<dbReference type="InterPro" id="IPR001059">
    <property type="entry name" value="Transl_elong_P/YeiP_cen"/>
</dbReference>
<organism evidence="12 13">
    <name type="scientific">Candidatus Woesebacteria bacterium RBG_16_34_12</name>
    <dbReference type="NCBI Taxonomy" id="1802480"/>
    <lineage>
        <taxon>Bacteria</taxon>
        <taxon>Candidatus Woeseibacteriota</taxon>
    </lineage>
</organism>
<evidence type="ECO:0000256" key="5">
    <source>
        <dbReference type="ARBA" id="ARBA00022768"/>
    </source>
</evidence>
<keyword evidence="6 7" id="KW-0648">Protein biosynthesis</keyword>
<dbReference type="HAMAP" id="MF_00141">
    <property type="entry name" value="EF_P"/>
    <property type="match status" value="1"/>
</dbReference>
<proteinExistence type="inferred from homology"/>
<dbReference type="FunFam" id="2.40.50.140:FF:000009">
    <property type="entry name" value="Elongation factor P"/>
    <property type="match status" value="1"/>
</dbReference>
<dbReference type="InterPro" id="IPR008991">
    <property type="entry name" value="Translation_prot_SH3-like_sf"/>
</dbReference>
<evidence type="ECO:0000313" key="13">
    <source>
        <dbReference type="Proteomes" id="UP000177053"/>
    </source>
</evidence>
<evidence type="ECO:0000256" key="6">
    <source>
        <dbReference type="ARBA" id="ARBA00022917"/>
    </source>
</evidence>
<sequence length="186" mass="21010">MIEATQLKNGKTFLMDGKPYKVIKYSLQKMGRGSADVKLSLRNLINGNLEIKVLGSSAKIEEIEIIKKPLQFLFKDSAEVTFMDAQTYEQVQIPFALIKDEINYIKEGEIVNILFWEDKPLSVEISPKVVFKVIETTPGVKGNSATNVYKPAILENGLQLKVPLFIKVGDRIKVDTRTGEYEERAK</sequence>
<evidence type="ECO:0000256" key="3">
    <source>
        <dbReference type="ARBA" id="ARBA00009479"/>
    </source>
</evidence>
<dbReference type="SUPFAM" id="SSF50104">
    <property type="entry name" value="Translation proteins SH3-like domain"/>
    <property type="match status" value="1"/>
</dbReference>
<accession>A0A1F7X900</accession>
<comment type="pathway">
    <text evidence="2 7">Protein biosynthesis; polypeptide chain elongation.</text>
</comment>
<name>A0A1F7X900_9BACT</name>
<comment type="similarity">
    <text evidence="3 7 9">Belongs to the elongation factor P family.</text>
</comment>
<dbReference type="SUPFAM" id="SSF50249">
    <property type="entry name" value="Nucleic acid-binding proteins"/>
    <property type="match status" value="2"/>
</dbReference>
<dbReference type="NCBIfam" id="NF001810">
    <property type="entry name" value="PRK00529.1"/>
    <property type="match status" value="1"/>
</dbReference>
<dbReference type="GO" id="GO:0005829">
    <property type="term" value="C:cytosol"/>
    <property type="evidence" value="ECO:0007669"/>
    <property type="project" value="UniProtKB-ARBA"/>
</dbReference>
<dbReference type="PANTHER" id="PTHR30053:SF14">
    <property type="entry name" value="TRANSLATION ELONGATION FACTOR KOW-LIKE DOMAIN-CONTAINING PROTEIN"/>
    <property type="match status" value="1"/>
</dbReference>
<dbReference type="AlphaFoldDB" id="A0A1F7X900"/>
<feature type="domain" description="Translation elongation factor P/YeiP central" evidence="11">
    <location>
        <begin position="67"/>
        <end position="121"/>
    </location>
</feature>
<keyword evidence="5 7" id="KW-0251">Elongation factor</keyword>
<dbReference type="InterPro" id="IPR014722">
    <property type="entry name" value="Rib_uL2_dom2"/>
</dbReference>
<dbReference type="PIRSF" id="PIRSF005901">
    <property type="entry name" value="EF-P"/>
    <property type="match status" value="1"/>
</dbReference>
<dbReference type="Proteomes" id="UP000177053">
    <property type="component" value="Unassembled WGS sequence"/>
</dbReference>
<gene>
    <name evidence="7" type="primary">efp</name>
    <name evidence="12" type="ORF">A2Z22_00405</name>
</gene>
<evidence type="ECO:0000313" key="12">
    <source>
        <dbReference type="EMBL" id="OGM11497.1"/>
    </source>
</evidence>
<dbReference type="InterPro" id="IPR020599">
    <property type="entry name" value="Transl_elong_fac_P/YeiP"/>
</dbReference>
<dbReference type="PROSITE" id="PS01275">
    <property type="entry name" value="EFP"/>
    <property type="match status" value="1"/>
</dbReference>
<dbReference type="Pfam" id="PF09285">
    <property type="entry name" value="Elong-fact-P_C"/>
    <property type="match status" value="1"/>
</dbReference>
<dbReference type="InterPro" id="IPR013852">
    <property type="entry name" value="Transl_elong_P/YeiP_CS"/>
</dbReference>